<evidence type="ECO:0000259" key="18">
    <source>
        <dbReference type="Pfam" id="PF02879"/>
    </source>
</evidence>
<evidence type="ECO:0000256" key="7">
    <source>
        <dbReference type="ARBA" id="ARBA00022526"/>
    </source>
</evidence>
<keyword evidence="7" id="KW-0313">Glucose metabolism</keyword>
<dbReference type="Pfam" id="PF02880">
    <property type="entry name" value="PGM_PMM_III"/>
    <property type="match status" value="1"/>
</dbReference>
<evidence type="ECO:0000259" key="17">
    <source>
        <dbReference type="Pfam" id="PF02878"/>
    </source>
</evidence>
<evidence type="ECO:0000256" key="6">
    <source>
        <dbReference type="ARBA" id="ARBA00012728"/>
    </source>
</evidence>
<dbReference type="PRINTS" id="PR00509">
    <property type="entry name" value="PGMPMM"/>
</dbReference>
<evidence type="ECO:0000256" key="3">
    <source>
        <dbReference type="ARBA" id="ARBA00005164"/>
    </source>
</evidence>
<proteinExistence type="inferred from homology"/>
<feature type="domain" description="Alpha-D-phosphohexomutase alpha/beta/alpha" evidence="18">
    <location>
        <begin position="207"/>
        <end position="311"/>
    </location>
</feature>
<sequence>MHTSYLEWLQHPLLDTETRDELKSLIDKQEIEDRFYCHLSFGTAGIRGMLGAGTNRMNKYTIRRTTTGFAQYLQKVDSNVKTKGIAIAYDSRHQSPFFAHTAAEVLAYHGIRVFLFSELQPTPLLSYAVRQLNAAGGIVITASHNPPEYNGFKVYGPDGAQLLPASAQAILSEINSIEDMISLPVLPFTEGFEQGLIQFISPTIEEQYMKQLENLSLRKDRIYAMRNTFKIVFTPLHGTGNKPVQKILSRIGFQHVYVVEEQAHPDPDFPTVKIPNPEDPAAFAHAIQLAQKQKADIVISTDPDADRLGALIRHQNQYIPLTGNQIGVLLLYYILEQKQQQKTLSQNATILKSIVTTDFTEKIAAHYGAKTVNLLTGFKYIAERIAHFEKSDAETFLMGFEESYGYLLGDFVRDKDAVQAAMLICEMAAYYQYQSQTLIDVLEHLYQQFGYYQETLISYTFKGKEGLERINQIMIQLREHPPKQIAAMKVTQIEDYQAGLHDLPTANVLKAYLEDGSWIAIRPSGTEPKIKFYIATVAPTMETSRDKITSMRQFIQDRIGAEK</sequence>
<feature type="domain" description="Alpha-D-phosphohexomutase C-terminal" evidence="16">
    <location>
        <begin position="488"/>
        <end position="534"/>
    </location>
</feature>
<evidence type="ECO:0000256" key="2">
    <source>
        <dbReference type="ARBA" id="ARBA00001946"/>
    </source>
</evidence>
<dbReference type="SUPFAM" id="SSF53738">
    <property type="entry name" value="Phosphoglucomutase, first 3 domains"/>
    <property type="match status" value="3"/>
</dbReference>
<evidence type="ECO:0000313" key="20">
    <source>
        <dbReference type="EMBL" id="MBD1371366.1"/>
    </source>
</evidence>
<comment type="cofactor">
    <cofactor evidence="2">
        <name>Mg(2+)</name>
        <dbReference type="ChEBI" id="CHEBI:18420"/>
    </cofactor>
</comment>
<keyword evidence="21" id="KW-1185">Reference proteome</keyword>
<dbReference type="GO" id="GO:0008973">
    <property type="term" value="F:phosphopentomutase activity"/>
    <property type="evidence" value="ECO:0007669"/>
    <property type="project" value="TreeGrafter"/>
</dbReference>
<evidence type="ECO:0000256" key="4">
    <source>
        <dbReference type="ARBA" id="ARBA00005189"/>
    </source>
</evidence>
<evidence type="ECO:0000256" key="15">
    <source>
        <dbReference type="RuleBase" id="RU004326"/>
    </source>
</evidence>
<name>A0A926N5Y2_9BACL</name>
<comment type="caution">
    <text evidence="20">The sequence shown here is derived from an EMBL/GenBank/DDBJ whole genome shotgun (WGS) entry which is preliminary data.</text>
</comment>
<evidence type="ECO:0000256" key="5">
    <source>
        <dbReference type="ARBA" id="ARBA00010231"/>
    </source>
</evidence>
<dbReference type="InterPro" id="IPR016066">
    <property type="entry name" value="A-D-PHexomutase_CS"/>
</dbReference>
<keyword evidence="9 15" id="KW-0479">Metal-binding</keyword>
<evidence type="ECO:0000256" key="13">
    <source>
        <dbReference type="ARBA" id="ARBA00041398"/>
    </source>
</evidence>
<keyword evidence="11" id="KW-0413">Isomerase</keyword>
<dbReference type="GO" id="GO:0006166">
    <property type="term" value="P:purine ribonucleoside salvage"/>
    <property type="evidence" value="ECO:0007669"/>
    <property type="project" value="TreeGrafter"/>
</dbReference>
<keyword evidence="8" id="KW-0597">Phosphoprotein</keyword>
<dbReference type="InterPro" id="IPR005845">
    <property type="entry name" value="A-D-PHexomutase_a/b/a-II"/>
</dbReference>
<dbReference type="InterPro" id="IPR016055">
    <property type="entry name" value="A-D-PHexomutase_a/b/a-I/II/III"/>
</dbReference>
<dbReference type="SUPFAM" id="SSF55957">
    <property type="entry name" value="Phosphoglucomutase, C-terminal domain"/>
    <property type="match status" value="1"/>
</dbReference>
<dbReference type="Proteomes" id="UP000661691">
    <property type="component" value="Unassembled WGS sequence"/>
</dbReference>
<dbReference type="GO" id="GO:0006006">
    <property type="term" value="P:glucose metabolic process"/>
    <property type="evidence" value="ECO:0007669"/>
    <property type="project" value="UniProtKB-KW"/>
</dbReference>
<dbReference type="RefSeq" id="WP_191141507.1">
    <property type="nucleotide sequence ID" value="NZ_JACXAH010000003.1"/>
</dbReference>
<reference evidence="20" key="1">
    <citation type="submission" date="2020-09" db="EMBL/GenBank/DDBJ databases">
        <title>A novel bacterium of genus Hazenella, isolated from South China Sea.</title>
        <authorList>
            <person name="Huang H."/>
            <person name="Mo K."/>
            <person name="Hu Y."/>
        </authorList>
    </citation>
    <scope>NUCLEOTIDE SEQUENCE</scope>
    <source>
        <strain evidence="20">IB182357</strain>
    </source>
</reference>
<comment type="pathway">
    <text evidence="3">Glycolipid metabolism; diglucosyl-diacylglycerol biosynthesis.</text>
</comment>
<dbReference type="CDD" id="cd05799">
    <property type="entry name" value="PGM2"/>
    <property type="match status" value="1"/>
</dbReference>
<evidence type="ECO:0000259" key="16">
    <source>
        <dbReference type="Pfam" id="PF00408"/>
    </source>
</evidence>
<comment type="catalytic activity">
    <reaction evidence="1">
        <text>alpha-D-glucose 1-phosphate = alpha-D-glucose 6-phosphate</text>
        <dbReference type="Rhea" id="RHEA:23536"/>
        <dbReference type="ChEBI" id="CHEBI:58225"/>
        <dbReference type="ChEBI" id="CHEBI:58601"/>
        <dbReference type="EC" id="5.4.2.2"/>
    </reaction>
</comment>
<dbReference type="Gene3D" id="3.40.120.10">
    <property type="entry name" value="Alpha-D-Glucose-1,6-Bisphosphate, subunit A, domain 3"/>
    <property type="match status" value="3"/>
</dbReference>
<dbReference type="EC" id="5.4.2.2" evidence="6"/>
<evidence type="ECO:0000256" key="8">
    <source>
        <dbReference type="ARBA" id="ARBA00022553"/>
    </source>
</evidence>
<accession>A0A926N5Y2</accession>
<dbReference type="Pfam" id="PF02878">
    <property type="entry name" value="PGM_PMM_I"/>
    <property type="match status" value="1"/>
</dbReference>
<evidence type="ECO:0000256" key="11">
    <source>
        <dbReference type="ARBA" id="ARBA00023235"/>
    </source>
</evidence>
<protein>
    <recommendedName>
        <fullName evidence="12">Phosphoglucomutase</fullName>
        <ecNumber evidence="6">5.4.2.2</ecNumber>
    </recommendedName>
    <alternativeName>
        <fullName evidence="14">Alpha-phosphoglucomutase</fullName>
    </alternativeName>
    <alternativeName>
        <fullName evidence="13">Glucose phosphomutase</fullName>
    </alternativeName>
</protein>
<dbReference type="EMBL" id="JACXAH010000003">
    <property type="protein sequence ID" value="MBD1371366.1"/>
    <property type="molecule type" value="Genomic_DNA"/>
</dbReference>
<dbReference type="AlphaFoldDB" id="A0A926N5Y2"/>
<evidence type="ECO:0000313" key="21">
    <source>
        <dbReference type="Proteomes" id="UP000661691"/>
    </source>
</evidence>
<dbReference type="InterPro" id="IPR005846">
    <property type="entry name" value="A-D-PHexomutase_a/b/a-III"/>
</dbReference>
<feature type="domain" description="Alpha-D-phosphohexomutase alpha/beta/alpha" evidence="19">
    <location>
        <begin position="323"/>
        <end position="448"/>
    </location>
</feature>
<dbReference type="InterPro" id="IPR036900">
    <property type="entry name" value="A-D-PHexomutase_C_sf"/>
</dbReference>
<dbReference type="PANTHER" id="PTHR45745">
    <property type="entry name" value="PHOSPHOMANNOMUTASE 45A"/>
    <property type="match status" value="1"/>
</dbReference>
<dbReference type="PANTHER" id="PTHR45745:SF1">
    <property type="entry name" value="PHOSPHOGLUCOMUTASE 2B-RELATED"/>
    <property type="match status" value="1"/>
</dbReference>
<dbReference type="InterPro" id="IPR005843">
    <property type="entry name" value="A-D-PHexomutase_C"/>
</dbReference>
<evidence type="ECO:0000256" key="9">
    <source>
        <dbReference type="ARBA" id="ARBA00022723"/>
    </source>
</evidence>
<keyword evidence="10 15" id="KW-0460">Magnesium</keyword>
<dbReference type="InterPro" id="IPR005844">
    <property type="entry name" value="A-D-PHexomutase_a/b/a-I"/>
</dbReference>
<dbReference type="PROSITE" id="PS00710">
    <property type="entry name" value="PGM_PMM"/>
    <property type="match status" value="1"/>
</dbReference>
<feature type="domain" description="Alpha-D-phosphohexomutase alpha/beta/alpha" evidence="17">
    <location>
        <begin position="40"/>
        <end position="178"/>
    </location>
</feature>
<dbReference type="Pfam" id="PF02879">
    <property type="entry name" value="PGM_PMM_II"/>
    <property type="match status" value="1"/>
</dbReference>
<evidence type="ECO:0000259" key="19">
    <source>
        <dbReference type="Pfam" id="PF02880"/>
    </source>
</evidence>
<dbReference type="InterPro" id="IPR005841">
    <property type="entry name" value="Alpha-D-phosphohexomutase_SF"/>
</dbReference>
<evidence type="ECO:0000256" key="10">
    <source>
        <dbReference type="ARBA" id="ARBA00022842"/>
    </source>
</evidence>
<dbReference type="Pfam" id="PF00408">
    <property type="entry name" value="PGM_PMM_IV"/>
    <property type="match status" value="1"/>
</dbReference>
<dbReference type="GO" id="GO:0000287">
    <property type="term" value="F:magnesium ion binding"/>
    <property type="evidence" value="ECO:0007669"/>
    <property type="project" value="InterPro"/>
</dbReference>
<evidence type="ECO:0000256" key="12">
    <source>
        <dbReference type="ARBA" id="ARBA00039995"/>
    </source>
</evidence>
<organism evidence="20 21">
    <name type="scientific">Polycladospora coralii</name>
    <dbReference type="NCBI Taxonomy" id="2771432"/>
    <lineage>
        <taxon>Bacteria</taxon>
        <taxon>Bacillati</taxon>
        <taxon>Bacillota</taxon>
        <taxon>Bacilli</taxon>
        <taxon>Bacillales</taxon>
        <taxon>Thermoactinomycetaceae</taxon>
        <taxon>Polycladospora</taxon>
    </lineage>
</organism>
<comment type="similarity">
    <text evidence="5 15">Belongs to the phosphohexose mutase family.</text>
</comment>
<keyword evidence="7" id="KW-0119">Carbohydrate metabolism</keyword>
<comment type="pathway">
    <text evidence="4">Lipid metabolism.</text>
</comment>
<evidence type="ECO:0000256" key="1">
    <source>
        <dbReference type="ARBA" id="ARBA00000443"/>
    </source>
</evidence>
<gene>
    <name evidence="20" type="ORF">IC620_03235</name>
</gene>
<dbReference type="GO" id="GO:0004614">
    <property type="term" value="F:phosphoglucomutase activity"/>
    <property type="evidence" value="ECO:0007669"/>
    <property type="project" value="UniProtKB-EC"/>
</dbReference>
<dbReference type="Gene3D" id="3.30.310.50">
    <property type="entry name" value="Alpha-D-phosphohexomutase, C-terminal domain"/>
    <property type="match status" value="1"/>
</dbReference>
<evidence type="ECO:0000256" key="14">
    <source>
        <dbReference type="ARBA" id="ARBA00041467"/>
    </source>
</evidence>